<proteinExistence type="predicted"/>
<gene>
    <name evidence="1" type="ORF">H8S76_25535</name>
</gene>
<name>A0ABR7FK63_9FIRM</name>
<reference evidence="1 2" key="1">
    <citation type="submission" date="2020-08" db="EMBL/GenBank/DDBJ databases">
        <title>Genome public.</title>
        <authorList>
            <person name="Liu C."/>
            <person name="Sun Q."/>
        </authorList>
    </citation>
    <scope>NUCLEOTIDE SEQUENCE [LARGE SCALE GENOMIC DNA]</scope>
    <source>
        <strain evidence="1 2">NSJ-34</strain>
    </source>
</reference>
<sequence length="138" mass="15805">MAARRKKPEIGTRMYSVHEHMYYIGKHAGPILEYVVCEGAVTGFYTLGYTEVCVTGKSPEGYNTPYRYSLNQIGKKLFYTAEEAAEHAKSLTERYEHTWGWIGAPDIPMRRTWEPLLLCIGDVDEGQMSIFDFPEMLP</sequence>
<organism evidence="1 2">
    <name type="scientific">Blautia celeris</name>
    <dbReference type="NCBI Taxonomy" id="2763026"/>
    <lineage>
        <taxon>Bacteria</taxon>
        <taxon>Bacillati</taxon>
        <taxon>Bacillota</taxon>
        <taxon>Clostridia</taxon>
        <taxon>Lachnospirales</taxon>
        <taxon>Lachnospiraceae</taxon>
        <taxon>Blautia</taxon>
    </lineage>
</organism>
<accession>A0ABR7FK63</accession>
<evidence type="ECO:0000313" key="2">
    <source>
        <dbReference type="Proteomes" id="UP000654573"/>
    </source>
</evidence>
<dbReference type="RefSeq" id="WP_186971169.1">
    <property type="nucleotide sequence ID" value="NZ_JACOOU010000018.1"/>
</dbReference>
<dbReference type="Proteomes" id="UP000654573">
    <property type="component" value="Unassembled WGS sequence"/>
</dbReference>
<comment type="caution">
    <text evidence="1">The sequence shown here is derived from an EMBL/GenBank/DDBJ whole genome shotgun (WGS) entry which is preliminary data.</text>
</comment>
<dbReference type="EMBL" id="JACOOU010000018">
    <property type="protein sequence ID" value="MBC5675598.1"/>
    <property type="molecule type" value="Genomic_DNA"/>
</dbReference>
<protein>
    <submittedName>
        <fullName evidence="1">Uncharacterized protein</fullName>
    </submittedName>
</protein>
<keyword evidence="2" id="KW-1185">Reference proteome</keyword>
<evidence type="ECO:0000313" key="1">
    <source>
        <dbReference type="EMBL" id="MBC5675598.1"/>
    </source>
</evidence>